<dbReference type="EMBL" id="CACRXK020009288">
    <property type="protein sequence ID" value="CAB4016862.1"/>
    <property type="molecule type" value="Genomic_DNA"/>
</dbReference>
<evidence type="ECO:0000256" key="1">
    <source>
        <dbReference type="SAM" id="MobiDB-lite"/>
    </source>
</evidence>
<keyword evidence="3" id="KW-1185">Reference proteome</keyword>
<feature type="compositionally biased region" description="Basic and acidic residues" evidence="1">
    <location>
        <begin position="668"/>
        <end position="677"/>
    </location>
</feature>
<gene>
    <name evidence="2" type="ORF">PACLA_8A072642</name>
</gene>
<name>A0A7D9IUR0_PARCT</name>
<reference evidence="2" key="1">
    <citation type="submission" date="2020-04" db="EMBL/GenBank/DDBJ databases">
        <authorList>
            <person name="Alioto T."/>
            <person name="Alioto T."/>
            <person name="Gomez Garrido J."/>
        </authorList>
    </citation>
    <scope>NUCLEOTIDE SEQUENCE</scope>
    <source>
        <strain evidence="2">A484AB</strain>
    </source>
</reference>
<accession>A0A7D9IUR0</accession>
<dbReference type="Proteomes" id="UP001152795">
    <property type="component" value="Unassembled WGS sequence"/>
</dbReference>
<dbReference type="OrthoDB" id="5989945at2759"/>
<sequence>GSMKLFELLQQHSSQKAEENQKTKSKYVCSREELCQGQPANRHTIVWLFTVLKENNNMLRRSILDMDTTVNELSQVMSGLSSAENDERNDKFIYQEGKRSYLNQDAVNKLESISVDKVPPVPNGPVKYRVKYVESDPLRAVSDNWNWGRAQPCPRKDFCNAGRRTLQICKGSFECVNPGCTYKKIQNTTNKVDFSKSKKCTHCKEIALHIECSARKYVENDRCHKKIMVIYVETHDCTPRADDSKPSKESVKEYLKTRPTSCAKQIQVDKVREALLSGKNCEEVNDVASQYSNQRHIQYLKTTIDKENRPGGSDVEAIRNLKDDFSKRGLDENLIMEVGDDFVILSSATKIRLAALITLGIVTEPVSLDGCESLAKDFTEVEMTTYYPLLRRNVKLVSLFSPKPGENSTNVAKMVKTFDDAVNKMFPTVAEEYGLDPLDYIGRGLDPESYVGDEGGGLWKGLCQVKGRAVKNKTISDLFHFKQDVRRHSKYFASKADQIKFEKIMDEAYNAMTSIEAKKLEDQLERHIKNRASDATKMLNFKTWWWRRRVRWQKWCRSTSTTNASSAEVSNARAVANTGYRKRLLDVVTTECSAAILEAAEANRQSSGQKTIGRGPTAADRLKRQETELFIDRERSASAIQSIAKNADKYQSLSDVETAQDDYNINCRDTHRSDKSRKAPKKSKKDKGNSIGRNKIRFFNKYVKDVNMDILKCDSNMSQFCITLLDTMGYQQDLTISKDSVTCTSPTCSGLCHHLTWTLHTMFGFTKDDPLVYKKQYTSSEWENILKAFPEKVPLARLPASTKGQRYVANIRHSNKDAKCATCKKQLQSGDMQIVTEGPYRTIMRHWISRIFFFCPKLSCITKQPRNSFILPYSPVSMTLEFDKNLSSAQRALIE</sequence>
<proteinExistence type="predicted"/>
<evidence type="ECO:0000313" key="2">
    <source>
        <dbReference type="EMBL" id="CAB4016862.1"/>
    </source>
</evidence>
<evidence type="ECO:0000313" key="3">
    <source>
        <dbReference type="Proteomes" id="UP001152795"/>
    </source>
</evidence>
<feature type="non-terminal residue" evidence="2">
    <location>
        <position position="895"/>
    </location>
</feature>
<comment type="caution">
    <text evidence="2">The sequence shown here is derived from an EMBL/GenBank/DDBJ whole genome shotgun (WGS) entry which is preliminary data.</text>
</comment>
<organism evidence="2 3">
    <name type="scientific">Paramuricea clavata</name>
    <name type="common">Red gorgonian</name>
    <name type="synonym">Violescent sea-whip</name>
    <dbReference type="NCBI Taxonomy" id="317549"/>
    <lineage>
        <taxon>Eukaryota</taxon>
        <taxon>Metazoa</taxon>
        <taxon>Cnidaria</taxon>
        <taxon>Anthozoa</taxon>
        <taxon>Octocorallia</taxon>
        <taxon>Malacalcyonacea</taxon>
        <taxon>Plexauridae</taxon>
        <taxon>Paramuricea</taxon>
    </lineage>
</organism>
<protein>
    <submittedName>
        <fullName evidence="2">Uncharacterized protein</fullName>
    </submittedName>
</protein>
<feature type="region of interest" description="Disordered" evidence="1">
    <location>
        <begin position="664"/>
        <end position="691"/>
    </location>
</feature>
<dbReference type="AlphaFoldDB" id="A0A7D9IUR0"/>